<evidence type="ECO:0000256" key="5">
    <source>
        <dbReference type="SAM" id="SignalP"/>
    </source>
</evidence>
<dbReference type="Proteomes" id="UP001595897">
    <property type="component" value="Unassembled WGS sequence"/>
</dbReference>
<dbReference type="InterPro" id="IPR011042">
    <property type="entry name" value="6-blade_b-propeller_TolB-like"/>
</dbReference>
<proteinExistence type="predicted"/>
<organism evidence="7 8">
    <name type="scientific">Glaciecola siphonariae</name>
    <dbReference type="NCBI Taxonomy" id="521012"/>
    <lineage>
        <taxon>Bacteria</taxon>
        <taxon>Pseudomonadati</taxon>
        <taxon>Pseudomonadota</taxon>
        <taxon>Gammaproteobacteria</taxon>
        <taxon>Alteromonadales</taxon>
        <taxon>Alteromonadaceae</taxon>
        <taxon>Glaciecola</taxon>
    </lineage>
</organism>
<sequence length="1132" mass="123934">MKHTTILISGLASALLAVLPAHANDPEHVASKQIFNGEFFQDAPHWTPAASAESDGRLISVKADKNGTIIATPNPVSTDIEDTSSHIMSADYYSDKIVTLEFMQTPGSAADILLMGRYPVRLSMSDNGTADLNSPGAVAPSWDEWNKDNPNRSFGGSAPLKALQLLPNQWHSLSIMFRAPRHDQGHNKIEDALIMSVIINGEQVQRNYVAPAPSQNATFHWEELNGPLSVDAIEGQTALKNVLVARADFSQISMPAKSGEPTNEAQLVNLVDQGKSAFKNYGCAECHSIQKDDKSVKTGPNLYALFTREPRKREVQNQEGHIYEVRADSNYLKRSIRNAEAELAIAETGSKAGSAYLPIMPRYNEQVIPDKDVSAIYSFLLSRNDLWKQGPLVRLEPADGPVEYDPMQDTMQFVVQDRVRMQRGPLPEVSARAIHVGQPNGLHYSFDPRNLSVAKIWQGGFLETSGELTGRGGNGFEMGYQAIELNLGAFGGLIRPYNQAGKLVDFSFKTPKFKDFDTLKASAYSTVPFAERIAEQDAQFKGYFRDSTKPKAPVSFYFNVSGNDLALTHTISPDGKLSIEVTGQVNKTQRFAVNTEFMKALQVSVGTLTDGIWELPASPNLKASLTAVINTIDTPWQAPLLDFNYEKQAFEKAAAKAELPPGYSIEDWYAPKDNVGREQLFEAIGLDPLKNGDVIVSTRTAGVWKKTNDSWQLFAEGIFDSLGVLSESDDGSVAVVGNKAELTRIRDINGDGIADYYETLFDAFTNGGNYHTYTHGPVKDADGNYVLTLNLGVGEGVYYTAGGNVMGSHGGYVGWAVRVTPQGEYEYFANGLRSPAGLGADLSGQPWYADNQGDFVGSSKIFMLEDDKFYGHPAGLIDEPGMTPDSKEVTWPEVIKRKEKAVIVVAHGKVANSLGNPVWDSTDGAFGPYQGQMFIGDQTQSNLSRVVYEKVNGQWQGAMIPFAKGMESGVMRPVFLPDNSMLLGQTGRGWHAKGGNAAALQRITYNAQSTPLHIKDVNITQNGFTLSFTRPLPDSLSDETLLESLRVNSWTYRDAPDYGSEEMGLADNPVASVSVNRTQNQLTLTLANPVIPAVHPEQTARIFHIALTNEELQELSGTQSLNAYYSAHEFKK</sequence>
<keyword evidence="1 4" id="KW-0349">Heme</keyword>
<feature type="domain" description="Cytochrome c" evidence="6">
    <location>
        <begin position="269"/>
        <end position="384"/>
    </location>
</feature>
<dbReference type="PANTHER" id="PTHR33546">
    <property type="entry name" value="LARGE, MULTIFUNCTIONAL SECRETED PROTEIN-RELATED"/>
    <property type="match status" value="1"/>
</dbReference>
<dbReference type="InterPro" id="IPR036909">
    <property type="entry name" value="Cyt_c-like_dom_sf"/>
</dbReference>
<dbReference type="PANTHER" id="PTHR33546:SF1">
    <property type="entry name" value="LARGE, MULTIFUNCTIONAL SECRETED PROTEIN"/>
    <property type="match status" value="1"/>
</dbReference>
<dbReference type="Pfam" id="PF06439">
    <property type="entry name" value="3keto-disac_hyd"/>
    <property type="match status" value="1"/>
</dbReference>
<gene>
    <name evidence="7" type="ORF">ACFO4O_15475</name>
</gene>
<evidence type="ECO:0000256" key="1">
    <source>
        <dbReference type="ARBA" id="ARBA00022617"/>
    </source>
</evidence>
<keyword evidence="7" id="KW-0378">Hydrolase</keyword>
<keyword evidence="5" id="KW-0732">Signal</keyword>
<dbReference type="EMBL" id="JBHSGU010000017">
    <property type="protein sequence ID" value="MFC4701557.1"/>
    <property type="molecule type" value="Genomic_DNA"/>
</dbReference>
<evidence type="ECO:0000256" key="4">
    <source>
        <dbReference type="PROSITE-ProRule" id="PRU00433"/>
    </source>
</evidence>
<name>A0ABV9LYG7_9ALTE</name>
<protein>
    <submittedName>
        <fullName evidence="7">Family 16 glycoside hydrolase</fullName>
    </submittedName>
</protein>
<evidence type="ECO:0000313" key="7">
    <source>
        <dbReference type="EMBL" id="MFC4701557.1"/>
    </source>
</evidence>
<comment type="caution">
    <text evidence="7">The sequence shown here is derived from an EMBL/GenBank/DDBJ whole genome shotgun (WGS) entry which is preliminary data.</text>
</comment>
<dbReference type="SUPFAM" id="SSF46626">
    <property type="entry name" value="Cytochrome c"/>
    <property type="match status" value="1"/>
</dbReference>
<dbReference type="RefSeq" id="WP_382410150.1">
    <property type="nucleotide sequence ID" value="NZ_JBHSGU010000017.1"/>
</dbReference>
<evidence type="ECO:0000313" key="8">
    <source>
        <dbReference type="Proteomes" id="UP001595897"/>
    </source>
</evidence>
<feature type="chain" id="PRO_5046202737" evidence="5">
    <location>
        <begin position="24"/>
        <end position="1132"/>
    </location>
</feature>
<reference evidence="8" key="1">
    <citation type="journal article" date="2019" name="Int. J. Syst. Evol. Microbiol.">
        <title>The Global Catalogue of Microorganisms (GCM) 10K type strain sequencing project: providing services to taxonomists for standard genome sequencing and annotation.</title>
        <authorList>
            <consortium name="The Broad Institute Genomics Platform"/>
            <consortium name="The Broad Institute Genome Sequencing Center for Infectious Disease"/>
            <person name="Wu L."/>
            <person name="Ma J."/>
        </authorList>
    </citation>
    <scope>NUCLEOTIDE SEQUENCE [LARGE SCALE GENOMIC DNA]</scope>
    <source>
        <strain evidence="8">KACC 12507</strain>
    </source>
</reference>
<dbReference type="InterPro" id="IPR009056">
    <property type="entry name" value="Cyt_c-like_dom"/>
</dbReference>
<dbReference type="Gene3D" id="2.120.10.30">
    <property type="entry name" value="TolB, C-terminal domain"/>
    <property type="match status" value="1"/>
</dbReference>
<dbReference type="InterPro" id="IPR010496">
    <property type="entry name" value="AL/BT2_dom"/>
</dbReference>
<dbReference type="Gene3D" id="1.10.760.10">
    <property type="entry name" value="Cytochrome c-like domain"/>
    <property type="match status" value="1"/>
</dbReference>
<keyword evidence="2 4" id="KW-0479">Metal-binding</keyword>
<keyword evidence="8" id="KW-1185">Reference proteome</keyword>
<evidence type="ECO:0000256" key="2">
    <source>
        <dbReference type="ARBA" id="ARBA00022723"/>
    </source>
</evidence>
<keyword evidence="3 4" id="KW-0408">Iron</keyword>
<accession>A0ABV9LYG7</accession>
<evidence type="ECO:0000259" key="6">
    <source>
        <dbReference type="PROSITE" id="PS51007"/>
    </source>
</evidence>
<dbReference type="Gene3D" id="2.60.120.560">
    <property type="entry name" value="Exo-inulinase, domain 1"/>
    <property type="match status" value="1"/>
</dbReference>
<dbReference type="GO" id="GO:0016787">
    <property type="term" value="F:hydrolase activity"/>
    <property type="evidence" value="ECO:0007669"/>
    <property type="project" value="UniProtKB-KW"/>
</dbReference>
<dbReference type="PROSITE" id="PS51007">
    <property type="entry name" value="CYTC"/>
    <property type="match status" value="1"/>
</dbReference>
<feature type="signal peptide" evidence="5">
    <location>
        <begin position="1"/>
        <end position="23"/>
    </location>
</feature>
<evidence type="ECO:0000256" key="3">
    <source>
        <dbReference type="ARBA" id="ARBA00023004"/>
    </source>
</evidence>